<protein>
    <recommendedName>
        <fullName evidence="3">FAD dependent oxidoreductase domain-containing protein</fullName>
    </recommendedName>
</protein>
<dbReference type="GO" id="GO:0005737">
    <property type="term" value="C:cytoplasm"/>
    <property type="evidence" value="ECO:0007669"/>
    <property type="project" value="TreeGrafter"/>
</dbReference>
<keyword evidence="5" id="KW-1185">Reference proteome</keyword>
<feature type="transmembrane region" description="Helical" evidence="2">
    <location>
        <begin position="335"/>
        <end position="356"/>
    </location>
</feature>
<dbReference type="InterPro" id="IPR006076">
    <property type="entry name" value="FAD-dep_OxRdtase"/>
</dbReference>
<dbReference type="Proteomes" id="UP000664132">
    <property type="component" value="Unassembled WGS sequence"/>
</dbReference>
<gene>
    <name evidence="4" type="ORF">IFR04_008933</name>
</gene>
<feature type="compositionally biased region" description="Polar residues" evidence="1">
    <location>
        <begin position="60"/>
        <end position="75"/>
    </location>
</feature>
<dbReference type="Pfam" id="PF01266">
    <property type="entry name" value="DAO"/>
    <property type="match status" value="1"/>
</dbReference>
<feature type="compositionally biased region" description="Polar residues" evidence="1">
    <location>
        <begin position="1"/>
        <end position="13"/>
    </location>
</feature>
<evidence type="ECO:0000259" key="3">
    <source>
        <dbReference type="Pfam" id="PF01266"/>
    </source>
</evidence>
<dbReference type="EMBL" id="JAFJYH010000141">
    <property type="protein sequence ID" value="KAG4417966.1"/>
    <property type="molecule type" value="Genomic_DNA"/>
</dbReference>
<dbReference type="AlphaFoldDB" id="A0A8H7TFL4"/>
<dbReference type="OrthoDB" id="429143at2759"/>
<evidence type="ECO:0000313" key="4">
    <source>
        <dbReference type="EMBL" id="KAG4417966.1"/>
    </source>
</evidence>
<evidence type="ECO:0000256" key="2">
    <source>
        <dbReference type="SAM" id="Phobius"/>
    </source>
</evidence>
<feature type="domain" description="FAD dependent oxidoreductase" evidence="3">
    <location>
        <begin position="388"/>
        <end position="777"/>
    </location>
</feature>
<feature type="region of interest" description="Disordered" evidence="1">
    <location>
        <begin position="1"/>
        <end position="92"/>
    </location>
</feature>
<dbReference type="Gene3D" id="3.50.50.60">
    <property type="entry name" value="FAD/NAD(P)-binding domain"/>
    <property type="match status" value="1"/>
</dbReference>
<feature type="transmembrane region" description="Helical" evidence="2">
    <location>
        <begin position="194"/>
        <end position="216"/>
    </location>
</feature>
<keyword evidence="2" id="KW-1133">Transmembrane helix</keyword>
<name>A0A8H7TFL4_9HELO</name>
<evidence type="ECO:0000313" key="5">
    <source>
        <dbReference type="Proteomes" id="UP000664132"/>
    </source>
</evidence>
<dbReference type="InterPro" id="IPR036188">
    <property type="entry name" value="FAD/NAD-bd_sf"/>
</dbReference>
<dbReference type="Gene3D" id="3.30.9.10">
    <property type="entry name" value="D-Amino Acid Oxidase, subunit A, domain 2"/>
    <property type="match status" value="1"/>
</dbReference>
<sequence length="849" mass="92975">MTGSTTSDDNSGQHVDAGPSEQGSQTPLRPSGRVPDTTDPLSVVNSGLEATGHSSAMGEPSSSITTQPGPSSASKGKQPHGESEPSEATKNLTTATNNLIITLQKLNDELEKANLPKEPEKDDDIKAELAVKWLEEFLPTVITVTTFGASIVFSVIVTDSESSNSSGDASNGNSATAVSKGGFVTKDKAKYFSALAWLFFVIALGLAGMAYVAVTVNRPMLVVGFKEEKVNDSADGYEEQKKELKDDHEKRLGRFGLEHRQGGGASGFFEGTDCSTWEVISSYVWMHILKLTLRMFVKFPFSETVQIFVLGAFVFLSLVVVAYNGPVGRNLSDGHHAQATLITVWPLFFTLFIMVLPVKNPSKSYWIEAAEPELRALPSTGELPSETDVVIVGSGYTGSATAYWIHKFTEQNGTTPRMCILEARNICGAATGRNGGQLRPHAYSRYTPWSERFGPDVAYDLIKHEMAHLPAFKHLLADEGIAEEVCFKLGDTFDAAMSEEAWTRLKGAYDKMKKDHGEDGEVVRDCRVIEDPKEAEEFTQMKGCLAAIVHPSGQVWPYKFVHALLRIVLKTGHLKLYEHTPAMHVSERDDNGWITVETPRGAIRTRAVMHATNRWASHLLPNFNNIISAGLSTLAAIEAPEGFIKHTGAQHWDHNVNNYHLQLPRPYNTIIIGGAKQLLVHDPRSYIGSDREDELIPGVPEFFQSWPKSDVVGWEGQDPAELAIETENGGCWTGVTSSSIDGFPFVGAIPDQPGHFIAAGYTGHGMPRILLCAAHTTPLILNSLGVEFTPPSLVEHYPNLPAPYEITKKRIDTLLKVDAKEKLENSLKNAKESAKKEFCNTSRCQPKFP</sequence>
<dbReference type="SUPFAM" id="SSF51905">
    <property type="entry name" value="FAD/NAD(P)-binding domain"/>
    <property type="match status" value="1"/>
</dbReference>
<comment type="caution">
    <text evidence="4">The sequence shown here is derived from an EMBL/GenBank/DDBJ whole genome shotgun (WGS) entry which is preliminary data.</text>
</comment>
<proteinExistence type="predicted"/>
<feature type="transmembrane region" description="Helical" evidence="2">
    <location>
        <begin position="304"/>
        <end position="323"/>
    </location>
</feature>
<accession>A0A8H7TFL4</accession>
<dbReference type="PANTHER" id="PTHR13847">
    <property type="entry name" value="SARCOSINE DEHYDROGENASE-RELATED"/>
    <property type="match status" value="1"/>
</dbReference>
<organism evidence="4 5">
    <name type="scientific">Cadophora malorum</name>
    <dbReference type="NCBI Taxonomy" id="108018"/>
    <lineage>
        <taxon>Eukaryota</taxon>
        <taxon>Fungi</taxon>
        <taxon>Dikarya</taxon>
        <taxon>Ascomycota</taxon>
        <taxon>Pezizomycotina</taxon>
        <taxon>Leotiomycetes</taxon>
        <taxon>Helotiales</taxon>
        <taxon>Ploettnerulaceae</taxon>
        <taxon>Cadophora</taxon>
    </lineage>
</organism>
<keyword evidence="2" id="KW-0812">Transmembrane</keyword>
<keyword evidence="2" id="KW-0472">Membrane</keyword>
<evidence type="ECO:0000256" key="1">
    <source>
        <dbReference type="SAM" id="MobiDB-lite"/>
    </source>
</evidence>
<dbReference type="PANTHER" id="PTHR13847:SF188">
    <property type="entry name" value="EXPRESSED PROTEIN"/>
    <property type="match status" value="1"/>
</dbReference>
<reference evidence="4" key="1">
    <citation type="submission" date="2021-02" db="EMBL/GenBank/DDBJ databases">
        <title>Genome sequence Cadophora malorum strain M34.</title>
        <authorList>
            <person name="Stefanovic E."/>
            <person name="Vu D."/>
            <person name="Scully C."/>
            <person name="Dijksterhuis J."/>
            <person name="Roader J."/>
            <person name="Houbraken J."/>
        </authorList>
    </citation>
    <scope>NUCLEOTIDE SEQUENCE</scope>
    <source>
        <strain evidence="4">M34</strain>
    </source>
</reference>